<dbReference type="Pfam" id="PF02036">
    <property type="entry name" value="SCP2"/>
    <property type="match status" value="1"/>
</dbReference>
<sequence>MAIFANTQEMQDVLQAVLERGQDTDTARGLAKAGIVIAFVYTDPDLRLVMDGKSPSEGQAMGYFFGEDGPTPDVTFTLHGDVGNRFWSGKLNVPQALARGQIKAQGSIAKALKLLPLMPSISQVYRDVMTERGRAGDLA</sequence>
<dbReference type="OrthoDB" id="69985at2"/>
<dbReference type="EMBL" id="VKDB01000036">
    <property type="protein sequence ID" value="TSA79802.1"/>
    <property type="molecule type" value="Genomic_DNA"/>
</dbReference>
<dbReference type="InterPro" id="IPR036527">
    <property type="entry name" value="SCP2_sterol-bd_dom_sf"/>
</dbReference>
<accession>A0A553UHZ5</accession>
<evidence type="ECO:0000259" key="1">
    <source>
        <dbReference type="Pfam" id="PF02036"/>
    </source>
</evidence>
<evidence type="ECO:0000313" key="2">
    <source>
        <dbReference type="EMBL" id="TSA79802.1"/>
    </source>
</evidence>
<dbReference type="Proteomes" id="UP000316092">
    <property type="component" value="Unassembled WGS sequence"/>
</dbReference>
<feature type="domain" description="SCP2" evidence="1">
    <location>
        <begin position="15"/>
        <end position="117"/>
    </location>
</feature>
<dbReference type="AlphaFoldDB" id="A0A553UHZ5"/>
<reference evidence="2 3" key="1">
    <citation type="submission" date="2019-07" db="EMBL/GenBank/DDBJ databases">
        <title>Deinococcus detaillus sp. nov., isolated from humus soil in Antarctica.</title>
        <authorList>
            <person name="Zhang K."/>
        </authorList>
    </citation>
    <scope>NUCLEOTIDE SEQUENCE [LARGE SCALE GENOMIC DNA]</scope>
    <source>
        <strain evidence="2 3">H1</strain>
    </source>
</reference>
<dbReference type="InterPro" id="IPR003033">
    <property type="entry name" value="SCP2_sterol-bd_dom"/>
</dbReference>
<dbReference type="Gene3D" id="3.30.1050.10">
    <property type="entry name" value="SCP2 sterol-binding domain"/>
    <property type="match status" value="1"/>
</dbReference>
<gene>
    <name evidence="2" type="ORF">FNU79_17355</name>
</gene>
<protein>
    <submittedName>
        <fullName evidence="2">SCP2 sterol-binding domain-containing protein</fullName>
    </submittedName>
</protein>
<organism evidence="2 3">
    <name type="scientific">Deinococcus detaillensis</name>
    <dbReference type="NCBI Taxonomy" id="2592048"/>
    <lineage>
        <taxon>Bacteria</taxon>
        <taxon>Thermotogati</taxon>
        <taxon>Deinococcota</taxon>
        <taxon>Deinococci</taxon>
        <taxon>Deinococcales</taxon>
        <taxon>Deinococcaceae</taxon>
        <taxon>Deinococcus</taxon>
    </lineage>
</organism>
<evidence type="ECO:0000313" key="3">
    <source>
        <dbReference type="Proteomes" id="UP000316092"/>
    </source>
</evidence>
<dbReference type="RefSeq" id="WP_143722053.1">
    <property type="nucleotide sequence ID" value="NZ_VKDB01000036.1"/>
</dbReference>
<proteinExistence type="predicted"/>
<comment type="caution">
    <text evidence="2">The sequence shown here is derived from an EMBL/GenBank/DDBJ whole genome shotgun (WGS) entry which is preliminary data.</text>
</comment>
<keyword evidence="3" id="KW-1185">Reference proteome</keyword>
<dbReference type="SUPFAM" id="SSF55718">
    <property type="entry name" value="SCP-like"/>
    <property type="match status" value="1"/>
</dbReference>
<name>A0A553UHZ5_9DEIO</name>